<sequence>MGRSKEKSSRIKKPSPPVSKRQKAKDEALKQIAAVREQEPEEDPHGWYGILSYVYDDNNSLEEQVKSLRARTRDLEIYVQNSIRNKEFLKGDFFAWDVVLPPRFPDEFGMVFNRTWGWSQIWGADDQIIASLDGYIVQEDFNGICGRLPPLLQPGFPAHLAEAFLNKTIFDTFFRNPFWYVDESFQREDGNEKSTLDGVSPLGEKLDTLYSSIQIVSNEYSQVWRSVTARLCNSTLFRQTKDFSFGKAVQAHRSAKCLALASHLLANKTFQCLLKPTDEIEKRLGNLGHILQEIAQSAVDMSAQIPLLGFSTLEDLDDQFFGLSSTTEALPFCFAEYDAQGNTQLDGHRVLGIARPYVFRTVNDPQEEKEIELVATAQAFVEEEDSADGGESSKAKQGKKP</sequence>
<accession>A0ABR4IFC2</accession>
<feature type="region of interest" description="Disordered" evidence="1">
    <location>
        <begin position="1"/>
        <end position="29"/>
    </location>
</feature>
<gene>
    <name evidence="2" type="ORF">BDW59DRAFT_179563</name>
</gene>
<name>A0ABR4IFC2_9EURO</name>
<dbReference type="Proteomes" id="UP001610335">
    <property type="component" value="Unassembled WGS sequence"/>
</dbReference>
<evidence type="ECO:0000256" key="1">
    <source>
        <dbReference type="SAM" id="MobiDB-lite"/>
    </source>
</evidence>
<organism evidence="2 3">
    <name type="scientific">Aspergillus cavernicola</name>
    <dbReference type="NCBI Taxonomy" id="176166"/>
    <lineage>
        <taxon>Eukaryota</taxon>
        <taxon>Fungi</taxon>
        <taxon>Dikarya</taxon>
        <taxon>Ascomycota</taxon>
        <taxon>Pezizomycotina</taxon>
        <taxon>Eurotiomycetes</taxon>
        <taxon>Eurotiomycetidae</taxon>
        <taxon>Eurotiales</taxon>
        <taxon>Aspergillaceae</taxon>
        <taxon>Aspergillus</taxon>
        <taxon>Aspergillus subgen. Nidulantes</taxon>
    </lineage>
</organism>
<dbReference type="EMBL" id="JBFXLS010000030">
    <property type="protein sequence ID" value="KAL2826436.1"/>
    <property type="molecule type" value="Genomic_DNA"/>
</dbReference>
<protein>
    <submittedName>
        <fullName evidence="2">Uncharacterized protein</fullName>
    </submittedName>
</protein>
<evidence type="ECO:0000313" key="3">
    <source>
        <dbReference type="Proteomes" id="UP001610335"/>
    </source>
</evidence>
<feature type="region of interest" description="Disordered" evidence="1">
    <location>
        <begin position="382"/>
        <end position="401"/>
    </location>
</feature>
<evidence type="ECO:0000313" key="2">
    <source>
        <dbReference type="EMBL" id="KAL2826436.1"/>
    </source>
</evidence>
<proteinExistence type="predicted"/>
<comment type="caution">
    <text evidence="2">The sequence shown here is derived from an EMBL/GenBank/DDBJ whole genome shotgun (WGS) entry which is preliminary data.</text>
</comment>
<reference evidence="2 3" key="1">
    <citation type="submission" date="2024-07" db="EMBL/GenBank/DDBJ databases">
        <title>Section-level genome sequencing and comparative genomics of Aspergillus sections Usti and Cavernicolus.</title>
        <authorList>
            <consortium name="Lawrence Berkeley National Laboratory"/>
            <person name="Nybo J.L."/>
            <person name="Vesth T.C."/>
            <person name="Theobald S."/>
            <person name="Frisvad J.C."/>
            <person name="Larsen T.O."/>
            <person name="Kjaerboelling I."/>
            <person name="Rothschild-Mancinelli K."/>
            <person name="Lyhne E.K."/>
            <person name="Kogle M.E."/>
            <person name="Barry K."/>
            <person name="Clum A."/>
            <person name="Na H."/>
            <person name="Ledsgaard L."/>
            <person name="Lin J."/>
            <person name="Lipzen A."/>
            <person name="Kuo A."/>
            <person name="Riley R."/>
            <person name="Mondo S."/>
            <person name="LaButti K."/>
            <person name="Haridas S."/>
            <person name="Pangalinan J."/>
            <person name="Salamov A.A."/>
            <person name="Simmons B.A."/>
            <person name="Magnuson J.K."/>
            <person name="Chen J."/>
            <person name="Drula E."/>
            <person name="Henrissat B."/>
            <person name="Wiebenga A."/>
            <person name="Lubbers R.J."/>
            <person name="Gomes A.C."/>
            <person name="Makela M.R."/>
            <person name="Stajich J."/>
            <person name="Grigoriev I.V."/>
            <person name="Mortensen U.H."/>
            <person name="De vries R.P."/>
            <person name="Baker S.E."/>
            <person name="Andersen M.R."/>
        </authorList>
    </citation>
    <scope>NUCLEOTIDE SEQUENCE [LARGE SCALE GENOMIC DNA]</scope>
    <source>
        <strain evidence="2 3">CBS 600.67</strain>
    </source>
</reference>
<keyword evidence="3" id="KW-1185">Reference proteome</keyword>